<protein>
    <submittedName>
        <fullName evidence="3">Uncharacterized protein</fullName>
    </submittedName>
</protein>
<feature type="transmembrane region" description="Helical" evidence="2">
    <location>
        <begin position="53"/>
        <end position="72"/>
    </location>
</feature>
<keyword evidence="2" id="KW-0812">Transmembrane</keyword>
<accession>A0ABQ7V3Q2</accession>
<dbReference type="EMBL" id="JAIVGD010000015">
    <property type="protein sequence ID" value="KAH0758714.1"/>
    <property type="molecule type" value="Genomic_DNA"/>
</dbReference>
<evidence type="ECO:0000313" key="4">
    <source>
        <dbReference type="Proteomes" id="UP000826656"/>
    </source>
</evidence>
<feature type="region of interest" description="Disordered" evidence="1">
    <location>
        <begin position="1"/>
        <end position="21"/>
    </location>
</feature>
<evidence type="ECO:0000313" key="3">
    <source>
        <dbReference type="EMBL" id="KAH0758714.1"/>
    </source>
</evidence>
<organism evidence="3 4">
    <name type="scientific">Solanum tuberosum</name>
    <name type="common">Potato</name>
    <dbReference type="NCBI Taxonomy" id="4113"/>
    <lineage>
        <taxon>Eukaryota</taxon>
        <taxon>Viridiplantae</taxon>
        <taxon>Streptophyta</taxon>
        <taxon>Embryophyta</taxon>
        <taxon>Tracheophyta</taxon>
        <taxon>Spermatophyta</taxon>
        <taxon>Magnoliopsida</taxon>
        <taxon>eudicotyledons</taxon>
        <taxon>Gunneridae</taxon>
        <taxon>Pentapetalae</taxon>
        <taxon>asterids</taxon>
        <taxon>lamiids</taxon>
        <taxon>Solanales</taxon>
        <taxon>Solanaceae</taxon>
        <taxon>Solanoideae</taxon>
        <taxon>Solaneae</taxon>
        <taxon>Solanum</taxon>
    </lineage>
</organism>
<gene>
    <name evidence="3" type="ORF">KY290_022207</name>
</gene>
<comment type="caution">
    <text evidence="3">The sequence shown here is derived from an EMBL/GenBank/DDBJ whole genome shotgun (WGS) entry which is preliminary data.</text>
</comment>
<name>A0ABQ7V3Q2_SOLTU</name>
<keyword evidence="2" id="KW-0472">Membrane</keyword>
<evidence type="ECO:0000256" key="2">
    <source>
        <dbReference type="SAM" id="Phobius"/>
    </source>
</evidence>
<reference evidence="3 4" key="1">
    <citation type="journal article" date="2021" name="bioRxiv">
        <title>Chromosome-scale and haplotype-resolved genome assembly of a tetraploid potato cultivar.</title>
        <authorList>
            <person name="Sun H."/>
            <person name="Jiao W.-B."/>
            <person name="Krause K."/>
            <person name="Campoy J.A."/>
            <person name="Goel M."/>
            <person name="Folz-Donahue K."/>
            <person name="Kukat C."/>
            <person name="Huettel B."/>
            <person name="Schneeberger K."/>
        </authorList>
    </citation>
    <scope>NUCLEOTIDE SEQUENCE [LARGE SCALE GENOMIC DNA]</scope>
    <source>
        <strain evidence="3">SolTubOtavaFocal</strain>
        <tissue evidence="3">Leaves</tissue>
    </source>
</reference>
<proteinExistence type="predicted"/>
<keyword evidence="2" id="KW-1133">Transmembrane helix</keyword>
<evidence type="ECO:0000256" key="1">
    <source>
        <dbReference type="SAM" id="MobiDB-lite"/>
    </source>
</evidence>
<feature type="compositionally biased region" description="Low complexity" evidence="1">
    <location>
        <begin position="1"/>
        <end position="19"/>
    </location>
</feature>
<dbReference type="Proteomes" id="UP000826656">
    <property type="component" value="Unassembled WGS sequence"/>
</dbReference>
<sequence>MARTYYEIPSETTESSSIPVSKKASYSFEFGTFARISCSWFCFHGGRIATASLLSLFVALLKVILISLQAYLARNVLFLTI</sequence>
<keyword evidence="4" id="KW-1185">Reference proteome</keyword>